<comment type="subcellular location">
    <subcellularLocation>
        <location evidence="1 11">Cell outer membrane</location>
        <topology evidence="1 11">Multi-pass membrane protein</topology>
    </subcellularLocation>
</comment>
<dbReference type="GO" id="GO:0009279">
    <property type="term" value="C:cell outer membrane"/>
    <property type="evidence" value="ECO:0007669"/>
    <property type="project" value="UniProtKB-SubCell"/>
</dbReference>
<keyword evidence="7 12" id="KW-0798">TonB box</keyword>
<dbReference type="Pfam" id="PF00593">
    <property type="entry name" value="TonB_dep_Rec_b-barrel"/>
    <property type="match status" value="1"/>
</dbReference>
<dbReference type="SUPFAM" id="SSF56935">
    <property type="entry name" value="Porins"/>
    <property type="match status" value="1"/>
</dbReference>
<protein>
    <submittedName>
        <fullName evidence="15">TonB-dependent receptor</fullName>
    </submittedName>
</protein>
<dbReference type="PROSITE" id="PS52016">
    <property type="entry name" value="TONB_DEPENDENT_REC_3"/>
    <property type="match status" value="1"/>
</dbReference>
<reference evidence="15 16" key="1">
    <citation type="submission" date="2019-12" db="EMBL/GenBank/DDBJ databases">
        <title>Novel species isolated from a subtropical stream in China.</title>
        <authorList>
            <person name="Lu H."/>
        </authorList>
    </citation>
    <scope>NUCLEOTIDE SEQUENCE [LARGE SCALE GENOMIC DNA]</scope>
    <source>
        <strain evidence="15 16">FT107W</strain>
    </source>
</reference>
<feature type="domain" description="TonB-dependent receptor plug" evidence="14">
    <location>
        <begin position="46"/>
        <end position="156"/>
    </location>
</feature>
<dbReference type="GO" id="GO:0044718">
    <property type="term" value="P:siderophore transmembrane transport"/>
    <property type="evidence" value="ECO:0007669"/>
    <property type="project" value="TreeGrafter"/>
</dbReference>
<evidence type="ECO:0000256" key="4">
    <source>
        <dbReference type="ARBA" id="ARBA00022452"/>
    </source>
</evidence>
<evidence type="ECO:0000256" key="7">
    <source>
        <dbReference type="ARBA" id="ARBA00023077"/>
    </source>
</evidence>
<keyword evidence="10 11" id="KW-0998">Cell outer membrane</keyword>
<comment type="caution">
    <text evidence="15">The sequence shown here is derived from an EMBL/GenBank/DDBJ whole genome shotgun (WGS) entry which is preliminary data.</text>
</comment>
<accession>A0A845HXP5</accession>
<keyword evidence="8 11" id="KW-0472">Membrane</keyword>
<sequence length="653" mass="71819">MLCALCALGQGAARAGDTPRDLTALPLEQLMELEVYSASKFVQRASEAPSSVTVITAADIRAYGWRTLADVLRSLRGVYASYDRNYTYLGARGFLRPGDYNTRFLLQIDGNRLNDAVFDTAPMGGEFPLDLELIERIEYVPGPGSSVYGANAFFGVINVITRRAQAMEGSALTVSGGQDGARRAAASQAWTDAAGTDWLLAASRYKTDGRDQFYPEYADGAANDGVARGLDYESGHRLFAKAVHGAYTATVIHAERDKGVPTASFSQHFDDPRSRTVDTQNYADLSYHAPLSPQAELSARVYWAEYGSLGYYAEDDANATLNRDVFAARWWGAELTLLATAGAHKLLAGLSFEDDYRQRMRNFDVAPYTLYLDENQDGRRYGMYLQDQVALTPALLLNAGLRYDRHDATGGVFSPRLALVLQWDAATTVKAMYGGAYRAPNSYERFYSVSGDGGQRANPGLGRERIGSAELALVRQLAGNRRVTVSAFRNEVSALISQVERDGLPMFVNAGRAVARGVELEYEQNWDNAARLKASYSWQRTYQDDLASAGSNVNTPSQLAKLNLTLPLRGPWRAGFEAQYVGRRTLYQGGSTGAFLVANLNLYSQRLTRHADLALTATNLLNRRYADPASLEHLQDAIAQDGRRLQLKLTLDY</sequence>
<evidence type="ECO:0000313" key="15">
    <source>
        <dbReference type="EMBL" id="MYN21106.1"/>
    </source>
</evidence>
<dbReference type="Gene3D" id="2.170.130.10">
    <property type="entry name" value="TonB-dependent receptor, plug domain"/>
    <property type="match status" value="1"/>
</dbReference>
<dbReference type="InterPro" id="IPR036942">
    <property type="entry name" value="Beta-barrel_TonB_sf"/>
</dbReference>
<organism evidence="15 16">
    <name type="scientific">Duganella vulcania</name>
    <dbReference type="NCBI Taxonomy" id="2692166"/>
    <lineage>
        <taxon>Bacteria</taxon>
        <taxon>Pseudomonadati</taxon>
        <taxon>Pseudomonadota</taxon>
        <taxon>Betaproteobacteria</taxon>
        <taxon>Burkholderiales</taxon>
        <taxon>Oxalobacteraceae</taxon>
        <taxon>Telluria group</taxon>
        <taxon>Duganella</taxon>
    </lineage>
</organism>
<gene>
    <name evidence="15" type="ORF">GTP81_30660</name>
</gene>
<evidence type="ECO:0000313" key="16">
    <source>
        <dbReference type="Proteomes" id="UP000484875"/>
    </source>
</evidence>
<comment type="similarity">
    <text evidence="2 11 12">Belongs to the TonB-dependent receptor family.</text>
</comment>
<keyword evidence="4 11" id="KW-1134">Transmembrane beta strand</keyword>
<dbReference type="GO" id="GO:0015344">
    <property type="term" value="F:siderophore uptake transmembrane transporter activity"/>
    <property type="evidence" value="ECO:0007669"/>
    <property type="project" value="TreeGrafter"/>
</dbReference>
<evidence type="ECO:0000256" key="12">
    <source>
        <dbReference type="RuleBase" id="RU003357"/>
    </source>
</evidence>
<dbReference type="InterPro" id="IPR012910">
    <property type="entry name" value="Plug_dom"/>
</dbReference>
<keyword evidence="9 15" id="KW-0675">Receptor</keyword>
<dbReference type="EMBL" id="WWCV01000130">
    <property type="protein sequence ID" value="MYN21106.1"/>
    <property type="molecule type" value="Genomic_DNA"/>
</dbReference>
<feature type="domain" description="TonB-dependent receptor-like beta-barrel" evidence="13">
    <location>
        <begin position="247"/>
        <end position="620"/>
    </location>
</feature>
<evidence type="ECO:0000256" key="5">
    <source>
        <dbReference type="ARBA" id="ARBA00022692"/>
    </source>
</evidence>
<evidence type="ECO:0000256" key="8">
    <source>
        <dbReference type="ARBA" id="ARBA00023136"/>
    </source>
</evidence>
<dbReference type="Pfam" id="PF07715">
    <property type="entry name" value="Plug"/>
    <property type="match status" value="1"/>
</dbReference>
<keyword evidence="3 11" id="KW-0813">Transport</keyword>
<keyword evidence="5 11" id="KW-0812">Transmembrane</keyword>
<dbReference type="PANTHER" id="PTHR30069:SF29">
    <property type="entry name" value="HEMOGLOBIN AND HEMOGLOBIN-HAPTOGLOBIN-BINDING PROTEIN 1-RELATED"/>
    <property type="match status" value="1"/>
</dbReference>
<evidence type="ECO:0000256" key="9">
    <source>
        <dbReference type="ARBA" id="ARBA00023170"/>
    </source>
</evidence>
<dbReference type="InterPro" id="IPR000531">
    <property type="entry name" value="Beta-barrel_TonB"/>
</dbReference>
<evidence type="ECO:0000256" key="11">
    <source>
        <dbReference type="PROSITE-ProRule" id="PRU01360"/>
    </source>
</evidence>
<name>A0A845HXP5_9BURK</name>
<proteinExistence type="inferred from homology"/>
<dbReference type="Gene3D" id="2.40.170.20">
    <property type="entry name" value="TonB-dependent receptor, beta-barrel domain"/>
    <property type="match status" value="1"/>
</dbReference>
<evidence type="ECO:0000256" key="10">
    <source>
        <dbReference type="ARBA" id="ARBA00023237"/>
    </source>
</evidence>
<evidence type="ECO:0000259" key="13">
    <source>
        <dbReference type="Pfam" id="PF00593"/>
    </source>
</evidence>
<dbReference type="PANTHER" id="PTHR30069">
    <property type="entry name" value="TONB-DEPENDENT OUTER MEMBRANE RECEPTOR"/>
    <property type="match status" value="1"/>
</dbReference>
<evidence type="ECO:0000259" key="14">
    <source>
        <dbReference type="Pfam" id="PF07715"/>
    </source>
</evidence>
<dbReference type="InterPro" id="IPR039426">
    <property type="entry name" value="TonB-dep_rcpt-like"/>
</dbReference>
<keyword evidence="6" id="KW-0732">Signal</keyword>
<evidence type="ECO:0000256" key="2">
    <source>
        <dbReference type="ARBA" id="ARBA00009810"/>
    </source>
</evidence>
<evidence type="ECO:0000256" key="1">
    <source>
        <dbReference type="ARBA" id="ARBA00004571"/>
    </source>
</evidence>
<evidence type="ECO:0000256" key="6">
    <source>
        <dbReference type="ARBA" id="ARBA00022729"/>
    </source>
</evidence>
<dbReference type="AlphaFoldDB" id="A0A845HXP5"/>
<evidence type="ECO:0000256" key="3">
    <source>
        <dbReference type="ARBA" id="ARBA00022448"/>
    </source>
</evidence>
<keyword evidence="16" id="KW-1185">Reference proteome</keyword>
<dbReference type="InterPro" id="IPR037066">
    <property type="entry name" value="Plug_dom_sf"/>
</dbReference>
<dbReference type="Proteomes" id="UP000484875">
    <property type="component" value="Unassembled WGS sequence"/>
</dbReference>